<evidence type="ECO:0000313" key="1">
    <source>
        <dbReference type="EMBL" id="PAX09565.1"/>
    </source>
</evidence>
<comment type="caution">
    <text evidence="1">The sequence shown here is derived from an EMBL/GenBank/DDBJ whole genome shotgun (WGS) entry which is preliminary data.</text>
</comment>
<keyword evidence="2" id="KW-1185">Reference proteome</keyword>
<accession>A0A2A2SK16</accession>
<sequence length="273" mass="30923">MLQQNAGLRSYAARERKRVQGWLARVDAEIIMTMLLAQVEAELGGAVAEIGIHHGKCLIELCLGLRPEERAYGIDIFDAQHMNQDRSGKGDRRMLEANLTRFGVAADRVVIDSRSSQEVKPSDIMDAVGPVRLFSVDGGHWLEIVRSDLRLAEAVLAPHGVIALDDFLRTEWPDVSAGYFGWFATRERPLVPFAIGFNKLYLCEDRWVSTYAAALQRNVFLRRFLTKRAVMQGCEVPIYQSFIVPDWSRRRKGKALVPLLMPELWGRFARPRG</sequence>
<dbReference type="InterPro" id="IPR029063">
    <property type="entry name" value="SAM-dependent_MTases_sf"/>
</dbReference>
<name>A0A2A2SK16_9SPHN</name>
<dbReference type="OrthoDB" id="7192174at2"/>
<dbReference type="Proteomes" id="UP000218151">
    <property type="component" value="Unassembled WGS sequence"/>
</dbReference>
<gene>
    <name evidence="1" type="ORF">CKY28_02130</name>
</gene>
<dbReference type="Pfam" id="PF13578">
    <property type="entry name" value="Methyltransf_24"/>
    <property type="match status" value="1"/>
</dbReference>
<evidence type="ECO:0000313" key="2">
    <source>
        <dbReference type="Proteomes" id="UP000218151"/>
    </source>
</evidence>
<dbReference type="AlphaFoldDB" id="A0A2A2SK16"/>
<protein>
    <recommendedName>
        <fullName evidence="3">Class I SAM-dependent methyltransferase</fullName>
    </recommendedName>
</protein>
<dbReference type="Gene3D" id="3.40.50.150">
    <property type="entry name" value="Vaccinia Virus protein VP39"/>
    <property type="match status" value="1"/>
</dbReference>
<dbReference type="EMBL" id="NSLI01000001">
    <property type="protein sequence ID" value="PAX09565.1"/>
    <property type="molecule type" value="Genomic_DNA"/>
</dbReference>
<dbReference type="SUPFAM" id="SSF53335">
    <property type="entry name" value="S-adenosyl-L-methionine-dependent methyltransferases"/>
    <property type="match status" value="1"/>
</dbReference>
<organism evidence="1 2">
    <name type="scientific">Sphingomonas lenta</name>
    <dbReference type="NCBI Taxonomy" id="1141887"/>
    <lineage>
        <taxon>Bacteria</taxon>
        <taxon>Pseudomonadati</taxon>
        <taxon>Pseudomonadota</taxon>
        <taxon>Alphaproteobacteria</taxon>
        <taxon>Sphingomonadales</taxon>
        <taxon>Sphingomonadaceae</taxon>
        <taxon>Sphingomonas</taxon>
    </lineage>
</organism>
<reference evidence="2" key="1">
    <citation type="submission" date="2017-09" db="EMBL/GenBank/DDBJ databases">
        <authorList>
            <person name="Feng G."/>
            <person name="Zhu H."/>
        </authorList>
    </citation>
    <scope>NUCLEOTIDE SEQUENCE [LARGE SCALE GENOMIC DNA]</scope>
    <source>
        <strain evidence="2">1PNM-20</strain>
    </source>
</reference>
<dbReference type="RefSeq" id="WP_095996673.1">
    <property type="nucleotide sequence ID" value="NZ_NSLI01000001.1"/>
</dbReference>
<evidence type="ECO:0008006" key="3">
    <source>
        <dbReference type="Google" id="ProtNLM"/>
    </source>
</evidence>
<proteinExistence type="predicted"/>